<proteinExistence type="predicted"/>
<dbReference type="GO" id="GO:0035361">
    <property type="term" value="C:Cul8-RING ubiquitin ligase complex"/>
    <property type="evidence" value="ECO:0007669"/>
    <property type="project" value="TreeGrafter"/>
</dbReference>
<dbReference type="GO" id="GO:0006302">
    <property type="term" value="P:double-strand break repair"/>
    <property type="evidence" value="ECO:0007669"/>
    <property type="project" value="TreeGrafter"/>
</dbReference>
<feature type="domain" description="BRCT" evidence="2">
    <location>
        <begin position="609"/>
        <end position="673"/>
    </location>
</feature>
<dbReference type="CDD" id="cd18438">
    <property type="entry name" value="BRCT_BRC1_like_rpt4"/>
    <property type="match status" value="1"/>
</dbReference>
<sequence length="826" mass="92534">MDDQSGQQLFSQCRLATAIQNQGGDVALHRLPATLPPVHEFTHVVSSTIDFPGHDAVCDALIPVVKPQWVNASILKNKLANPRQYNPDPRLFLNDVVVTCADIPEGDKDAIIGGVLAMGGLYSSRITRTTTHLVALAMDADKCANLLNKLDIKIVLPHWFDDCLKLGKRIDERPYMLPDPEILRVRHDAPVRVTENKTIIGASTPEPKSWIIEARSNLNVFEDKTVMLSQDLEIADRLQESLGELVTKSGGRMTDDVHDTDLYICRYREGEEYRVASRLGKEVGNLSWLFHLITHNSWISPLRRLLHYPISKSGIPGFKHFRISLSNYAGEARIYLENLIAATGAECTKTLKQDNTHLITAHGTSEKCTAAKEWNIHVVNHLWLEESYAKWHLQAVSNPRYTHFPQRTNLGEIVGQTKIDKFAVGEHFFREESAVRDGKSPSAMQPKDIDHNAKASETPGNKSGRPPTKTPKLPKSSKALKIKDGHLQTPHVSRFIAEGKENTTPSTTGSRKSKDIATARLHDIAPDIALYEKEKKRVGGVIYGGRRKSDQSERVTPRKRSMEPEDETESEDDDGVKKPKRTRVPIVMRLMLTGYREWVGNLKLEEANRRQLRDLGIFVVKEASKCTHLAAPSVLRTTKFVNALAYAPVIISTKFVTACLEQNELLSPNDFLLRDPASEAKHKVSLEKVRLNALENKNRLLDGRMIYCVENLPGGFDAYKSIIESNGGQCLLFRGRSGITLPNRRVSNEETEARDGAPSKDEIYLVSGAERGHARLWPKFRSMVLNAKKIPKIVRTDWLLTIAMAQEWRVDDSLELGEEDIEAGGA</sequence>
<reference evidence="3 4" key="1">
    <citation type="submission" date="2017-10" db="EMBL/GenBank/DDBJ databases">
        <title>Comparative genomics in systemic dimorphic fungi from Ajellomycetaceae.</title>
        <authorList>
            <person name="Munoz J.F."/>
            <person name="Mcewen J.G."/>
            <person name="Clay O.K."/>
            <person name="Cuomo C.A."/>
        </authorList>
    </citation>
    <scope>NUCLEOTIDE SEQUENCE [LARGE SCALE GENOMIC DNA]</scope>
    <source>
        <strain evidence="3 4">UAMH5409</strain>
    </source>
</reference>
<dbReference type="CDD" id="cd18436">
    <property type="entry name" value="BRCT_BRC1_like_rpt2"/>
    <property type="match status" value="1"/>
</dbReference>
<dbReference type="GO" id="GO:1990683">
    <property type="term" value="P:DNA double-strand break attachment to nuclear envelope"/>
    <property type="evidence" value="ECO:0007669"/>
    <property type="project" value="TreeGrafter"/>
</dbReference>
<feature type="domain" description="BRCT" evidence="2">
    <location>
        <begin position="216"/>
        <end position="306"/>
    </location>
</feature>
<feature type="compositionally biased region" description="Low complexity" evidence="1">
    <location>
        <begin position="466"/>
        <end position="479"/>
    </location>
</feature>
<feature type="compositionally biased region" description="Basic and acidic residues" evidence="1">
    <location>
        <begin position="547"/>
        <end position="563"/>
    </location>
</feature>
<dbReference type="SMART" id="SM00292">
    <property type="entry name" value="BRCT"/>
    <property type="match status" value="4"/>
</dbReference>
<feature type="domain" description="BRCT" evidence="2">
    <location>
        <begin position="87"/>
        <end position="177"/>
    </location>
</feature>
<dbReference type="GO" id="GO:0005634">
    <property type="term" value="C:nucleus"/>
    <property type="evidence" value="ECO:0007669"/>
    <property type="project" value="TreeGrafter"/>
</dbReference>
<dbReference type="CDD" id="cd18437">
    <property type="entry name" value="BRCT_BRC1_like_rpt3"/>
    <property type="match status" value="1"/>
</dbReference>
<dbReference type="SUPFAM" id="SSF52113">
    <property type="entry name" value="BRCT domain"/>
    <property type="match status" value="4"/>
</dbReference>
<dbReference type="InterPro" id="IPR001357">
    <property type="entry name" value="BRCT_dom"/>
</dbReference>
<accession>A0A2B7XT15</accession>
<dbReference type="STRING" id="1447875.A0A2B7XT15"/>
<feature type="domain" description="BRCT" evidence="2">
    <location>
        <begin position="15"/>
        <end position="87"/>
    </location>
</feature>
<name>A0A2B7XT15_9EURO</name>
<evidence type="ECO:0000256" key="1">
    <source>
        <dbReference type="SAM" id="MobiDB-lite"/>
    </source>
</evidence>
<dbReference type="FunFam" id="3.40.50.10190:FF:000048">
    <property type="entry name" value="DNA repair protein Rtt107"/>
    <property type="match status" value="1"/>
</dbReference>
<feature type="compositionally biased region" description="Acidic residues" evidence="1">
    <location>
        <begin position="564"/>
        <end position="574"/>
    </location>
</feature>
<dbReference type="EMBL" id="PDNB01000063">
    <property type="protein sequence ID" value="PGH12085.1"/>
    <property type="molecule type" value="Genomic_DNA"/>
</dbReference>
<evidence type="ECO:0000313" key="3">
    <source>
        <dbReference type="EMBL" id="PGH12085.1"/>
    </source>
</evidence>
<organism evidence="3 4">
    <name type="scientific">Helicocarpus griseus UAMH5409</name>
    <dbReference type="NCBI Taxonomy" id="1447875"/>
    <lineage>
        <taxon>Eukaryota</taxon>
        <taxon>Fungi</taxon>
        <taxon>Dikarya</taxon>
        <taxon>Ascomycota</taxon>
        <taxon>Pezizomycotina</taxon>
        <taxon>Eurotiomycetes</taxon>
        <taxon>Eurotiomycetidae</taxon>
        <taxon>Onygenales</taxon>
        <taxon>Ajellomycetaceae</taxon>
        <taxon>Helicocarpus</taxon>
    </lineage>
</organism>
<dbReference type="AlphaFoldDB" id="A0A2B7XT15"/>
<dbReference type="Pfam" id="PF12738">
    <property type="entry name" value="PTCB-BRCT"/>
    <property type="match status" value="1"/>
</dbReference>
<comment type="caution">
    <text evidence="3">The sequence shown here is derived from an EMBL/GenBank/DDBJ whole genome shotgun (WGS) entry which is preliminary data.</text>
</comment>
<gene>
    <name evidence="3" type="ORF">AJ79_04484</name>
</gene>
<dbReference type="InterPro" id="IPR036420">
    <property type="entry name" value="BRCT_dom_sf"/>
</dbReference>
<dbReference type="InterPro" id="IPR053036">
    <property type="entry name" value="CellCycle_DNARepair_Reg"/>
</dbReference>
<evidence type="ECO:0000313" key="4">
    <source>
        <dbReference type="Proteomes" id="UP000223968"/>
    </source>
</evidence>
<dbReference type="Proteomes" id="UP000223968">
    <property type="component" value="Unassembled WGS sequence"/>
</dbReference>
<dbReference type="PROSITE" id="PS50172">
    <property type="entry name" value="BRCT"/>
    <property type="match status" value="5"/>
</dbReference>
<feature type="region of interest" description="Disordered" evidence="1">
    <location>
        <begin position="431"/>
        <end position="517"/>
    </location>
</feature>
<feature type="region of interest" description="Disordered" evidence="1">
    <location>
        <begin position="542"/>
        <end position="580"/>
    </location>
</feature>
<protein>
    <recommendedName>
        <fullName evidence="2">BRCT domain-containing protein</fullName>
    </recommendedName>
</protein>
<dbReference type="FunFam" id="3.40.50.10190:FF:000066">
    <property type="entry name" value="BRCT domain protein (Eurofung)"/>
    <property type="match status" value="1"/>
</dbReference>
<feature type="domain" description="BRCT" evidence="2">
    <location>
        <begin position="318"/>
        <end position="390"/>
    </location>
</feature>
<dbReference type="CDD" id="cd17743">
    <property type="entry name" value="BRCT_BRC1_like_rpt5"/>
    <property type="match status" value="1"/>
</dbReference>
<dbReference type="PANTHER" id="PTHR47667">
    <property type="entry name" value="REGULATOR OF TY1 TRANSPOSITION PROTEIN 107"/>
    <property type="match status" value="1"/>
</dbReference>
<dbReference type="Pfam" id="PF00533">
    <property type="entry name" value="BRCT"/>
    <property type="match status" value="1"/>
</dbReference>
<dbReference type="PANTHER" id="PTHR47667:SF1">
    <property type="entry name" value="REGULATOR OF TY1 TRANSPOSITION PROTEIN 107"/>
    <property type="match status" value="1"/>
</dbReference>
<dbReference type="Gene3D" id="3.40.50.10190">
    <property type="entry name" value="BRCT domain"/>
    <property type="match status" value="5"/>
</dbReference>
<keyword evidence="4" id="KW-1185">Reference proteome</keyword>
<evidence type="ECO:0000259" key="2">
    <source>
        <dbReference type="PROSITE" id="PS50172"/>
    </source>
</evidence>
<dbReference type="OrthoDB" id="342264at2759"/>
<dbReference type="Pfam" id="PF16770">
    <property type="entry name" value="RTT107_BRCT_5"/>
    <property type="match status" value="1"/>
</dbReference>